<name>A0ABX7IGS2_9ACTO</name>
<accession>A0ABX7IGS2</accession>
<protein>
    <recommendedName>
        <fullName evidence="4">Ricin B lectin domain-containing protein</fullName>
    </recommendedName>
</protein>
<gene>
    <name evidence="2" type="ORF">JTE88_06630</name>
</gene>
<keyword evidence="3" id="KW-1185">Reference proteome</keyword>
<evidence type="ECO:0000313" key="2">
    <source>
        <dbReference type="EMBL" id="QRV01764.1"/>
    </source>
</evidence>
<feature type="region of interest" description="Disordered" evidence="1">
    <location>
        <begin position="16"/>
        <end position="35"/>
    </location>
</feature>
<organism evidence="2 3">
    <name type="scientific">Arcanobacterium phocisimile</name>
    <dbReference type="NCBI Taxonomy" id="1302235"/>
    <lineage>
        <taxon>Bacteria</taxon>
        <taxon>Bacillati</taxon>
        <taxon>Actinomycetota</taxon>
        <taxon>Actinomycetes</taxon>
        <taxon>Actinomycetales</taxon>
        <taxon>Actinomycetaceae</taxon>
        <taxon>Arcanobacterium</taxon>
    </lineage>
</organism>
<dbReference type="RefSeq" id="WP_204423773.1">
    <property type="nucleotide sequence ID" value="NZ_CP070228.1"/>
</dbReference>
<feature type="compositionally biased region" description="Basic and acidic residues" evidence="1">
    <location>
        <begin position="16"/>
        <end position="30"/>
    </location>
</feature>
<proteinExistence type="predicted"/>
<evidence type="ECO:0008006" key="4">
    <source>
        <dbReference type="Google" id="ProtNLM"/>
    </source>
</evidence>
<evidence type="ECO:0000256" key="1">
    <source>
        <dbReference type="SAM" id="MobiDB-lite"/>
    </source>
</evidence>
<reference evidence="2 3" key="1">
    <citation type="submission" date="2021-02" db="EMBL/GenBank/DDBJ databases">
        <title>Complete Genome Sequence of Arcanobacterium phocisimile strain DSM 26142T from a harbour seal.</title>
        <authorList>
            <person name="Borowiak M."/>
            <person name="Alssahen M."/>
            <person name="Malorny B."/>
            <person name="Laemmler C."/>
            <person name="Siebert U."/>
            <person name="Ploetz M."/>
            <person name="Abdulmawjood A."/>
        </authorList>
    </citation>
    <scope>NUCLEOTIDE SEQUENCE [LARGE SCALE GENOMIC DNA]</scope>
    <source>
        <strain evidence="2 3">DSM 26142</strain>
    </source>
</reference>
<dbReference type="Proteomes" id="UP000602653">
    <property type="component" value="Chromosome"/>
</dbReference>
<sequence length="92" mass="10589">MTKDGKYALKAEVYKSGKHSDIQNHPKDYKQPSVWPENDYTNPQACWYCLSGITSESVIQIERGDFIDEKNTDILDPISNQQSWRLVKNPAN</sequence>
<evidence type="ECO:0000313" key="3">
    <source>
        <dbReference type="Proteomes" id="UP000602653"/>
    </source>
</evidence>
<dbReference type="EMBL" id="CP070228">
    <property type="protein sequence ID" value="QRV01764.1"/>
    <property type="molecule type" value="Genomic_DNA"/>
</dbReference>